<name>A0AAV0Y615_9HEMI</name>
<dbReference type="GO" id="GO:0003676">
    <property type="term" value="F:nucleic acid binding"/>
    <property type="evidence" value="ECO:0007669"/>
    <property type="project" value="InterPro"/>
</dbReference>
<organism evidence="2 3">
    <name type="scientific">Macrosiphum euphorbiae</name>
    <name type="common">potato aphid</name>
    <dbReference type="NCBI Taxonomy" id="13131"/>
    <lineage>
        <taxon>Eukaryota</taxon>
        <taxon>Metazoa</taxon>
        <taxon>Ecdysozoa</taxon>
        <taxon>Arthropoda</taxon>
        <taxon>Hexapoda</taxon>
        <taxon>Insecta</taxon>
        <taxon>Pterygota</taxon>
        <taxon>Neoptera</taxon>
        <taxon>Paraneoptera</taxon>
        <taxon>Hemiptera</taxon>
        <taxon>Sternorrhyncha</taxon>
        <taxon>Aphidomorpha</taxon>
        <taxon>Aphidoidea</taxon>
        <taxon>Aphididae</taxon>
        <taxon>Macrosiphini</taxon>
        <taxon>Macrosiphum</taxon>
    </lineage>
</organism>
<protein>
    <recommendedName>
        <fullName evidence="1">DDE-1 domain-containing protein</fullName>
    </recommendedName>
</protein>
<proteinExistence type="predicted"/>
<dbReference type="Pfam" id="PF03184">
    <property type="entry name" value="DDE_1"/>
    <property type="match status" value="1"/>
</dbReference>
<dbReference type="Proteomes" id="UP001160148">
    <property type="component" value="Unassembled WGS sequence"/>
</dbReference>
<feature type="domain" description="DDE-1" evidence="1">
    <location>
        <begin position="1"/>
        <end position="114"/>
    </location>
</feature>
<evidence type="ECO:0000313" key="3">
    <source>
        <dbReference type="Proteomes" id="UP001160148"/>
    </source>
</evidence>
<keyword evidence="3" id="KW-1185">Reference proteome</keyword>
<sequence>MEEPLFFNWFTTVFVKHVEQKRIDLKTNATALLLYDGHCSHISVRIIATAIKHNITLFKFPSHLTDKLQPLDKFVFSPLKTLWEKKKFNLVDQPWVKVLEELQNPNLLKCLAVYGLKE</sequence>
<comment type="caution">
    <text evidence="2">The sequence shown here is derived from an EMBL/GenBank/DDBJ whole genome shotgun (WGS) entry which is preliminary data.</text>
</comment>
<dbReference type="InterPro" id="IPR004875">
    <property type="entry name" value="DDE_SF_endonuclease_dom"/>
</dbReference>
<dbReference type="AlphaFoldDB" id="A0AAV0Y615"/>
<reference evidence="2 3" key="1">
    <citation type="submission" date="2023-01" db="EMBL/GenBank/DDBJ databases">
        <authorList>
            <person name="Whitehead M."/>
        </authorList>
    </citation>
    <scope>NUCLEOTIDE SEQUENCE [LARGE SCALE GENOMIC DNA]</scope>
</reference>
<evidence type="ECO:0000259" key="1">
    <source>
        <dbReference type="Pfam" id="PF03184"/>
    </source>
</evidence>
<accession>A0AAV0Y615</accession>
<gene>
    <name evidence="2" type="ORF">MEUPH1_LOCUS29050</name>
</gene>
<evidence type="ECO:0000313" key="2">
    <source>
        <dbReference type="EMBL" id="CAI6375572.1"/>
    </source>
</evidence>
<dbReference type="EMBL" id="CARXXK010001349">
    <property type="protein sequence ID" value="CAI6375572.1"/>
    <property type="molecule type" value="Genomic_DNA"/>
</dbReference>